<sequence>MEMEKTMKKKCLYLAILLLFWAGQPVYLAAEK</sequence>
<protein>
    <submittedName>
        <fullName evidence="2">Uncharacterized protein</fullName>
    </submittedName>
</protein>
<gene>
    <name evidence="2" type="ORF">S01H1_11876</name>
</gene>
<evidence type="ECO:0000256" key="1">
    <source>
        <dbReference type="SAM" id="Phobius"/>
    </source>
</evidence>
<accession>X0SP12</accession>
<feature type="non-terminal residue" evidence="2">
    <location>
        <position position="32"/>
    </location>
</feature>
<organism evidence="2">
    <name type="scientific">marine sediment metagenome</name>
    <dbReference type="NCBI Taxonomy" id="412755"/>
    <lineage>
        <taxon>unclassified sequences</taxon>
        <taxon>metagenomes</taxon>
        <taxon>ecological metagenomes</taxon>
    </lineage>
</organism>
<proteinExistence type="predicted"/>
<keyword evidence="1" id="KW-0472">Membrane</keyword>
<keyword evidence="1" id="KW-1133">Transmembrane helix</keyword>
<dbReference type="EMBL" id="BARS01006071">
    <property type="protein sequence ID" value="GAF82833.1"/>
    <property type="molecule type" value="Genomic_DNA"/>
</dbReference>
<feature type="transmembrane region" description="Helical" evidence="1">
    <location>
        <begin position="12"/>
        <end position="30"/>
    </location>
</feature>
<name>X0SP12_9ZZZZ</name>
<dbReference type="AlphaFoldDB" id="X0SP12"/>
<keyword evidence="1" id="KW-0812">Transmembrane</keyword>
<reference evidence="2" key="1">
    <citation type="journal article" date="2014" name="Front. Microbiol.">
        <title>High frequency of phylogenetically diverse reductive dehalogenase-homologous genes in deep subseafloor sedimentary metagenomes.</title>
        <authorList>
            <person name="Kawai M."/>
            <person name="Futagami T."/>
            <person name="Toyoda A."/>
            <person name="Takaki Y."/>
            <person name="Nishi S."/>
            <person name="Hori S."/>
            <person name="Arai W."/>
            <person name="Tsubouchi T."/>
            <person name="Morono Y."/>
            <person name="Uchiyama I."/>
            <person name="Ito T."/>
            <person name="Fujiyama A."/>
            <person name="Inagaki F."/>
            <person name="Takami H."/>
        </authorList>
    </citation>
    <scope>NUCLEOTIDE SEQUENCE</scope>
    <source>
        <strain evidence="2">Expedition CK06-06</strain>
    </source>
</reference>
<comment type="caution">
    <text evidence="2">The sequence shown here is derived from an EMBL/GenBank/DDBJ whole genome shotgun (WGS) entry which is preliminary data.</text>
</comment>
<evidence type="ECO:0000313" key="2">
    <source>
        <dbReference type="EMBL" id="GAF82833.1"/>
    </source>
</evidence>